<organism evidence="5">
    <name type="scientific">marine metagenome</name>
    <dbReference type="NCBI Taxonomy" id="408172"/>
    <lineage>
        <taxon>unclassified sequences</taxon>
        <taxon>metagenomes</taxon>
        <taxon>ecological metagenomes</taxon>
    </lineage>
</organism>
<accession>A0A381ZNH2</accession>
<dbReference type="SUPFAM" id="SSF53822">
    <property type="entry name" value="Periplasmic binding protein-like I"/>
    <property type="match status" value="1"/>
</dbReference>
<reference evidence="5" key="1">
    <citation type="submission" date="2018-05" db="EMBL/GenBank/DDBJ databases">
        <authorList>
            <person name="Lanie J.A."/>
            <person name="Ng W.-L."/>
            <person name="Kazmierczak K.M."/>
            <person name="Andrzejewski T.M."/>
            <person name="Davidsen T.M."/>
            <person name="Wayne K.J."/>
            <person name="Tettelin H."/>
            <person name="Glass J.I."/>
            <person name="Rusch D."/>
            <person name="Podicherti R."/>
            <person name="Tsui H.-C.T."/>
            <person name="Winkler M.E."/>
        </authorList>
    </citation>
    <scope>NUCLEOTIDE SEQUENCE</scope>
</reference>
<evidence type="ECO:0000256" key="3">
    <source>
        <dbReference type="ARBA" id="ARBA00023163"/>
    </source>
</evidence>
<dbReference type="AlphaFoldDB" id="A0A381ZNH2"/>
<dbReference type="GO" id="GO:0003700">
    <property type="term" value="F:DNA-binding transcription factor activity"/>
    <property type="evidence" value="ECO:0007669"/>
    <property type="project" value="TreeGrafter"/>
</dbReference>
<dbReference type="EMBL" id="UINC01021927">
    <property type="protein sequence ID" value="SVA90511.1"/>
    <property type="molecule type" value="Genomic_DNA"/>
</dbReference>
<evidence type="ECO:0000259" key="4">
    <source>
        <dbReference type="Pfam" id="PF13377"/>
    </source>
</evidence>
<name>A0A381ZNH2_9ZZZZ</name>
<sequence>MKCTLKDLALETGFSVSTLSRFLCGKRRYYNQKEKLIFDTANKFNYPYIQNFYNNGIKLKISLITTIRKGEFFSALLSDFHIAAKNSNCDIEVIDIEKNDFLNNKIEPLAKNKDGLCILFPDLNKEDCNIIESYTNKIPILSLSPIIDASVNTITFDNYKGGYLAAKHLKELGYDNIGIISGDDTVFEAFQRKNGFMDYLRSNNMKCQWEFKGDYSLESGNKAFIDFQSSKVSNIGIFGVNDYMCFGFMKLALLSGINIPEKLSIIGFDNTPFCNNTIPELSSISTNFIELGERALSSLEKSFINYNKTELFTNLVPVELIDRSSTRDLKN</sequence>
<feature type="domain" description="Transcriptional regulator LacI/GalR-like sensor" evidence="4">
    <location>
        <begin position="166"/>
        <end position="326"/>
    </location>
</feature>
<keyword evidence="3" id="KW-0804">Transcription</keyword>
<proteinExistence type="predicted"/>
<dbReference type="PANTHER" id="PTHR30146:SF109">
    <property type="entry name" value="HTH-TYPE TRANSCRIPTIONAL REGULATOR GALS"/>
    <property type="match status" value="1"/>
</dbReference>
<dbReference type="Gene3D" id="3.40.50.2300">
    <property type="match status" value="2"/>
</dbReference>
<dbReference type="GO" id="GO:0000976">
    <property type="term" value="F:transcription cis-regulatory region binding"/>
    <property type="evidence" value="ECO:0007669"/>
    <property type="project" value="TreeGrafter"/>
</dbReference>
<evidence type="ECO:0000256" key="1">
    <source>
        <dbReference type="ARBA" id="ARBA00023015"/>
    </source>
</evidence>
<gene>
    <name evidence="5" type="ORF">METZ01_LOCUS143365</name>
</gene>
<dbReference type="Pfam" id="PF13377">
    <property type="entry name" value="Peripla_BP_3"/>
    <property type="match status" value="1"/>
</dbReference>
<dbReference type="SUPFAM" id="SSF47413">
    <property type="entry name" value="lambda repressor-like DNA-binding domains"/>
    <property type="match status" value="1"/>
</dbReference>
<dbReference type="InterPro" id="IPR046335">
    <property type="entry name" value="LacI/GalR-like_sensor"/>
</dbReference>
<keyword evidence="1" id="KW-0805">Transcription regulation</keyword>
<evidence type="ECO:0000256" key="2">
    <source>
        <dbReference type="ARBA" id="ARBA00023125"/>
    </source>
</evidence>
<evidence type="ECO:0000313" key="5">
    <source>
        <dbReference type="EMBL" id="SVA90511.1"/>
    </source>
</evidence>
<dbReference type="InterPro" id="IPR028082">
    <property type="entry name" value="Peripla_BP_I"/>
</dbReference>
<dbReference type="PANTHER" id="PTHR30146">
    <property type="entry name" value="LACI-RELATED TRANSCRIPTIONAL REPRESSOR"/>
    <property type="match status" value="1"/>
</dbReference>
<dbReference type="InterPro" id="IPR010982">
    <property type="entry name" value="Lambda_DNA-bd_dom_sf"/>
</dbReference>
<protein>
    <recommendedName>
        <fullName evidence="4">Transcriptional regulator LacI/GalR-like sensor domain-containing protein</fullName>
    </recommendedName>
</protein>
<keyword evidence="2" id="KW-0238">DNA-binding</keyword>